<name>A0A385YQQ8_9BACL</name>
<reference evidence="3" key="1">
    <citation type="submission" date="2018-09" db="EMBL/GenBank/DDBJ databases">
        <authorList>
            <person name="Zhu H."/>
        </authorList>
    </citation>
    <scope>NUCLEOTIDE SEQUENCE [LARGE SCALE GENOMIC DNA]</scope>
    <source>
        <strain evidence="3">K2R23-3</strain>
    </source>
</reference>
<dbReference type="AlphaFoldDB" id="A0A385YQQ8"/>
<dbReference type="Pfam" id="PF12949">
    <property type="entry name" value="HeH"/>
    <property type="match status" value="1"/>
</dbReference>
<protein>
    <recommendedName>
        <fullName evidence="1">HeH/LEM domain-containing protein</fullName>
    </recommendedName>
</protein>
<keyword evidence="3" id="KW-1185">Reference proteome</keyword>
<evidence type="ECO:0000313" key="3">
    <source>
        <dbReference type="Proteomes" id="UP000265725"/>
    </source>
</evidence>
<dbReference type="InterPro" id="IPR025856">
    <property type="entry name" value="HeH/LEM_domain"/>
</dbReference>
<dbReference type="OrthoDB" id="2454566at2"/>
<gene>
    <name evidence="2" type="ORF">D3873_02095</name>
</gene>
<feature type="domain" description="HeH/LEM" evidence="1">
    <location>
        <begin position="72"/>
        <end position="98"/>
    </location>
</feature>
<evidence type="ECO:0000313" key="2">
    <source>
        <dbReference type="EMBL" id="AYC28720.1"/>
    </source>
</evidence>
<dbReference type="EMBL" id="CP032418">
    <property type="protein sequence ID" value="AYC28720.1"/>
    <property type="molecule type" value="Genomic_DNA"/>
</dbReference>
<accession>A0A385YQQ8</accession>
<sequence>MTTYVKALDSIIKVVDLNGKEQQVTQRAYDVVYKAKGYKLVDGSLDNQKGQEGELVDYFTLSREELEKVKNDDLKAFLDQEEIEYPSTAKKEELIDLVLGE</sequence>
<dbReference type="Gene3D" id="1.10.720.30">
    <property type="entry name" value="SAP domain"/>
    <property type="match status" value="1"/>
</dbReference>
<dbReference type="KEGG" id="paek:D3873_02095"/>
<evidence type="ECO:0000259" key="1">
    <source>
        <dbReference type="Pfam" id="PF12949"/>
    </source>
</evidence>
<dbReference type="Proteomes" id="UP000265725">
    <property type="component" value="Chromosome"/>
</dbReference>
<dbReference type="RefSeq" id="WP_119882465.1">
    <property type="nucleotide sequence ID" value="NZ_CP032418.1"/>
</dbReference>
<organism evidence="2 3">
    <name type="scientific">Paenisporosarcina cavernae</name>
    <dbReference type="NCBI Taxonomy" id="2320858"/>
    <lineage>
        <taxon>Bacteria</taxon>
        <taxon>Bacillati</taxon>
        <taxon>Bacillota</taxon>
        <taxon>Bacilli</taxon>
        <taxon>Bacillales</taxon>
        <taxon>Caryophanaceae</taxon>
        <taxon>Paenisporosarcina</taxon>
    </lineage>
</organism>
<dbReference type="InterPro" id="IPR036361">
    <property type="entry name" value="SAP_dom_sf"/>
</dbReference>
<proteinExistence type="predicted"/>